<dbReference type="AlphaFoldDB" id="A0A554S910"/>
<dbReference type="PANTHER" id="PTHR43667">
    <property type="entry name" value="CYCLOPROPANE-FATTY-ACYL-PHOSPHOLIPID SYNTHASE"/>
    <property type="match status" value="1"/>
</dbReference>
<dbReference type="InterPro" id="IPR029063">
    <property type="entry name" value="SAM-dependent_MTases_sf"/>
</dbReference>
<dbReference type="GO" id="GO:0008610">
    <property type="term" value="P:lipid biosynthetic process"/>
    <property type="evidence" value="ECO:0007669"/>
    <property type="project" value="InterPro"/>
</dbReference>
<keyword evidence="7" id="KW-1185">Reference proteome</keyword>
<dbReference type="Pfam" id="PF02353">
    <property type="entry name" value="CMAS"/>
    <property type="match status" value="1"/>
</dbReference>
<dbReference type="InterPro" id="IPR003333">
    <property type="entry name" value="CMAS"/>
</dbReference>
<comment type="caution">
    <text evidence="6">The sequence shown here is derived from an EMBL/GenBank/DDBJ whole genome shotgun (WGS) entry which is preliminary data.</text>
</comment>
<dbReference type="CDD" id="cd02440">
    <property type="entry name" value="AdoMet_MTases"/>
    <property type="match status" value="1"/>
</dbReference>
<keyword evidence="4" id="KW-0949">S-adenosyl-L-methionine</keyword>
<evidence type="ECO:0000313" key="6">
    <source>
        <dbReference type="EMBL" id="TSD62830.1"/>
    </source>
</evidence>
<evidence type="ECO:0000313" key="7">
    <source>
        <dbReference type="Proteomes" id="UP000316988"/>
    </source>
</evidence>
<keyword evidence="5" id="KW-0443">Lipid metabolism</keyword>
<dbReference type="PANTHER" id="PTHR43667:SF2">
    <property type="entry name" value="FATTY ACID C-METHYL TRANSFERASE"/>
    <property type="match status" value="1"/>
</dbReference>
<evidence type="ECO:0000256" key="1">
    <source>
        <dbReference type="ARBA" id="ARBA00010815"/>
    </source>
</evidence>
<dbReference type="OrthoDB" id="9782855at2"/>
<evidence type="ECO:0000256" key="5">
    <source>
        <dbReference type="ARBA" id="ARBA00023098"/>
    </source>
</evidence>
<keyword evidence="2 6" id="KW-0489">Methyltransferase</keyword>
<sequence>MTAITVGPRFPALAHIPKAPVRAAAARAILRTSVSQLPVRVTFPDGTVWGAGGSGSPELRVVRPQALFARLGTDTKIGLGEAYMAGEWTTGPGSDLGDLLTPFASRLTRLVPEWLQRFRRFVDENLPEQQRNTTAGSRNNIEAHYDLSNHLFENFLDPTMSYSAASFERSDESLETAQERKMERILDAARVGEDSRVLEIGTGWGALAIRAARRGAQVTTITLSHEQAQLARQRIEEAELSDRIEVRIQDYREVDGSYDAIVSVEMIEAVGEEYWPTYFRTLDARLAPGGRVAIQAILMPHQRMLATRRSFGWIQKYVFPGGLIPSVEAIEQVTGQQTRLRLVTQHSLQPDYARTLRLWRERFTTNWDTIRTDGFDETFRRMWEFYLAYSEAGFASGYLDVRQLTFTR</sequence>
<dbReference type="EMBL" id="VLNT01000007">
    <property type="protein sequence ID" value="TSD62830.1"/>
    <property type="molecule type" value="Genomic_DNA"/>
</dbReference>
<accession>A0A554S910</accession>
<evidence type="ECO:0000256" key="2">
    <source>
        <dbReference type="ARBA" id="ARBA00022603"/>
    </source>
</evidence>
<dbReference type="GO" id="GO:0032259">
    <property type="term" value="P:methylation"/>
    <property type="evidence" value="ECO:0007669"/>
    <property type="project" value="UniProtKB-KW"/>
</dbReference>
<evidence type="ECO:0000256" key="3">
    <source>
        <dbReference type="ARBA" id="ARBA00022679"/>
    </source>
</evidence>
<dbReference type="PIRSF" id="PIRSF003085">
    <property type="entry name" value="CMAS"/>
    <property type="match status" value="1"/>
</dbReference>
<dbReference type="Gene3D" id="3.40.50.150">
    <property type="entry name" value="Vaccinia Virus protein VP39"/>
    <property type="match status" value="1"/>
</dbReference>
<dbReference type="Proteomes" id="UP000316988">
    <property type="component" value="Unassembled WGS sequence"/>
</dbReference>
<name>A0A554S910_9ACTN</name>
<comment type="similarity">
    <text evidence="1">Belongs to the CFA/CMAS family.</text>
</comment>
<protein>
    <submittedName>
        <fullName evidence="6">Class I SAM-dependent methyltransferase</fullName>
    </submittedName>
</protein>
<reference evidence="6 7" key="1">
    <citation type="submission" date="2019-07" db="EMBL/GenBank/DDBJ databases">
        <authorList>
            <person name="Zhao L.H."/>
        </authorList>
    </citation>
    <scope>NUCLEOTIDE SEQUENCE [LARGE SCALE GENOMIC DNA]</scope>
    <source>
        <strain evidence="6 7">Co35</strain>
    </source>
</reference>
<organism evidence="6 7">
    <name type="scientific">Aeromicrobium piscarium</name>
    <dbReference type="NCBI Taxonomy" id="2590901"/>
    <lineage>
        <taxon>Bacteria</taxon>
        <taxon>Bacillati</taxon>
        <taxon>Actinomycetota</taxon>
        <taxon>Actinomycetes</taxon>
        <taxon>Propionibacteriales</taxon>
        <taxon>Nocardioidaceae</taxon>
        <taxon>Aeromicrobium</taxon>
    </lineage>
</organism>
<dbReference type="RefSeq" id="WP_143913459.1">
    <property type="nucleotide sequence ID" value="NZ_VLNT01000007.1"/>
</dbReference>
<dbReference type="InterPro" id="IPR050723">
    <property type="entry name" value="CFA/CMAS"/>
</dbReference>
<dbReference type="GO" id="GO:0008168">
    <property type="term" value="F:methyltransferase activity"/>
    <property type="evidence" value="ECO:0007669"/>
    <property type="project" value="UniProtKB-KW"/>
</dbReference>
<proteinExistence type="inferred from homology"/>
<dbReference type="SUPFAM" id="SSF53335">
    <property type="entry name" value="S-adenosyl-L-methionine-dependent methyltransferases"/>
    <property type="match status" value="1"/>
</dbReference>
<keyword evidence="3 6" id="KW-0808">Transferase</keyword>
<evidence type="ECO:0000256" key="4">
    <source>
        <dbReference type="ARBA" id="ARBA00022691"/>
    </source>
</evidence>
<gene>
    <name evidence="6" type="ORF">FNM00_10690</name>
</gene>